<feature type="domain" description="Aminoglycoside phosphotransferase" evidence="6">
    <location>
        <begin position="32"/>
        <end position="239"/>
    </location>
</feature>
<dbReference type="Gene3D" id="3.30.200.20">
    <property type="entry name" value="Phosphorylase Kinase, domain 1"/>
    <property type="match status" value="1"/>
</dbReference>
<dbReference type="Proteomes" id="UP000617041">
    <property type="component" value="Unassembled WGS sequence"/>
</dbReference>
<dbReference type="Gene3D" id="3.90.1200.10">
    <property type="match status" value="1"/>
</dbReference>
<dbReference type="Pfam" id="PF01636">
    <property type="entry name" value="APH"/>
    <property type="match status" value="1"/>
</dbReference>
<dbReference type="AlphaFoldDB" id="A0A934PZS5"/>
<keyword evidence="3" id="KW-0547">Nucleotide-binding</keyword>
<evidence type="ECO:0000313" key="7">
    <source>
        <dbReference type="EMBL" id="MBK0393454.1"/>
    </source>
</evidence>
<dbReference type="PANTHER" id="PTHR34273">
    <property type="entry name" value="METHYLTHIORIBOSE KINASE"/>
    <property type="match status" value="1"/>
</dbReference>
<dbReference type="PANTHER" id="PTHR34273:SF2">
    <property type="entry name" value="METHYLTHIORIBOSE KINASE"/>
    <property type="match status" value="1"/>
</dbReference>
<evidence type="ECO:0000256" key="4">
    <source>
        <dbReference type="ARBA" id="ARBA00022777"/>
    </source>
</evidence>
<evidence type="ECO:0000256" key="2">
    <source>
        <dbReference type="ARBA" id="ARBA00022679"/>
    </source>
</evidence>
<dbReference type="GO" id="GO:0005524">
    <property type="term" value="F:ATP binding"/>
    <property type="evidence" value="ECO:0007669"/>
    <property type="project" value="UniProtKB-KW"/>
</dbReference>
<accession>A0A934PZS5</accession>
<dbReference type="GO" id="GO:0016301">
    <property type="term" value="F:kinase activity"/>
    <property type="evidence" value="ECO:0007669"/>
    <property type="project" value="UniProtKB-KW"/>
</dbReference>
<reference evidence="7" key="1">
    <citation type="submission" date="2020-12" db="EMBL/GenBank/DDBJ databases">
        <title>Ramlibacter sp. nov., isolated from a freshwater alga, Cryptomonas.</title>
        <authorList>
            <person name="Kim H.M."/>
            <person name="Jeon C.O."/>
        </authorList>
    </citation>
    <scope>NUCLEOTIDE SEQUENCE</scope>
    <source>
        <strain evidence="7">CrO1</strain>
    </source>
</reference>
<proteinExistence type="inferred from homology"/>
<organism evidence="7 8">
    <name type="scientific">Ramlibacter algicola</name>
    <dbReference type="NCBI Taxonomy" id="2795217"/>
    <lineage>
        <taxon>Bacteria</taxon>
        <taxon>Pseudomonadati</taxon>
        <taxon>Pseudomonadota</taxon>
        <taxon>Betaproteobacteria</taxon>
        <taxon>Burkholderiales</taxon>
        <taxon>Comamonadaceae</taxon>
        <taxon>Ramlibacter</taxon>
    </lineage>
</organism>
<evidence type="ECO:0000256" key="1">
    <source>
        <dbReference type="ARBA" id="ARBA00010165"/>
    </source>
</evidence>
<dbReference type="InterPro" id="IPR002575">
    <property type="entry name" value="Aminoglycoside_PTrfase"/>
</dbReference>
<dbReference type="RefSeq" id="WP_200788420.1">
    <property type="nucleotide sequence ID" value="NZ_JAEDAO010000001.1"/>
</dbReference>
<keyword evidence="5" id="KW-0067">ATP-binding</keyword>
<evidence type="ECO:0000256" key="5">
    <source>
        <dbReference type="ARBA" id="ARBA00022840"/>
    </source>
</evidence>
<sequence>MPIPDLGQDAAALRQLMVRLGLAAEGDPVDAIPLAGGVSSGIYRVRLRGGDVCVKQALPKLKVAKDWFAPVERVFHEAAYLREAAAIVPVHVPRVLADDRETCSMAMEFLGARHLNWKAELLAGRVDVAMAGTVGDVLGRIHAATAGQPRLAEAFATDANFHAIRLEPYLVESARVHPALADRLLSLVHVTASTRRVLVHGDVSPKNILLGPAGPVLLDAECAWYGDPAFDLAFCLNHFLLKAAHLPAHARSLLDGAAAFIGGYWPHVHWERREDLDARTAALLPGLSLARVDGKSPVEYLDAPTREAVRREALELLRSSAADLQSLLRRWESAFLP</sequence>
<protein>
    <submittedName>
        <fullName evidence="7">Phosphotransferase</fullName>
    </submittedName>
</protein>
<dbReference type="EMBL" id="JAEDAO010000001">
    <property type="protein sequence ID" value="MBK0393454.1"/>
    <property type="molecule type" value="Genomic_DNA"/>
</dbReference>
<name>A0A934PZS5_9BURK</name>
<evidence type="ECO:0000256" key="3">
    <source>
        <dbReference type="ARBA" id="ARBA00022741"/>
    </source>
</evidence>
<dbReference type="InterPro" id="IPR011009">
    <property type="entry name" value="Kinase-like_dom_sf"/>
</dbReference>
<comment type="similarity">
    <text evidence="1">Belongs to the methylthioribose kinase family.</text>
</comment>
<keyword evidence="4" id="KW-0418">Kinase</keyword>
<evidence type="ECO:0000313" key="8">
    <source>
        <dbReference type="Proteomes" id="UP000617041"/>
    </source>
</evidence>
<gene>
    <name evidence="7" type="ORF">I8E28_12700</name>
</gene>
<keyword evidence="2" id="KW-0808">Transferase</keyword>
<comment type="caution">
    <text evidence="7">The sequence shown here is derived from an EMBL/GenBank/DDBJ whole genome shotgun (WGS) entry which is preliminary data.</text>
</comment>
<evidence type="ECO:0000259" key="6">
    <source>
        <dbReference type="Pfam" id="PF01636"/>
    </source>
</evidence>
<keyword evidence="8" id="KW-1185">Reference proteome</keyword>
<dbReference type="SUPFAM" id="SSF56112">
    <property type="entry name" value="Protein kinase-like (PK-like)"/>
    <property type="match status" value="1"/>
</dbReference>